<dbReference type="SMART" id="SM00173">
    <property type="entry name" value="RAS"/>
    <property type="match status" value="1"/>
</dbReference>
<dbReference type="InterPro" id="IPR050209">
    <property type="entry name" value="Rab_GTPases_membrane_traffic"/>
</dbReference>
<dbReference type="InterPro" id="IPR005225">
    <property type="entry name" value="Small_GTP-bd"/>
</dbReference>
<accession>A0A8J8SZD7</accession>
<dbReference type="CDD" id="cd00154">
    <property type="entry name" value="Rab"/>
    <property type="match status" value="1"/>
</dbReference>
<dbReference type="PANTHER" id="PTHR47979">
    <property type="entry name" value="DRAB11-RELATED"/>
    <property type="match status" value="1"/>
</dbReference>
<keyword evidence="3" id="KW-1185">Reference proteome</keyword>
<dbReference type="SMART" id="SM00174">
    <property type="entry name" value="RHO"/>
    <property type="match status" value="1"/>
</dbReference>
<dbReference type="PRINTS" id="PR00449">
    <property type="entry name" value="RASTRNSFRMNG"/>
</dbReference>
<dbReference type="InterPro" id="IPR027417">
    <property type="entry name" value="P-loop_NTPase"/>
</dbReference>
<dbReference type="Pfam" id="PF00071">
    <property type="entry name" value="Ras"/>
    <property type="match status" value="1"/>
</dbReference>
<dbReference type="GO" id="GO:0005525">
    <property type="term" value="F:GTP binding"/>
    <property type="evidence" value="ECO:0007669"/>
    <property type="project" value="InterPro"/>
</dbReference>
<dbReference type="NCBIfam" id="TIGR00231">
    <property type="entry name" value="small_GTP"/>
    <property type="match status" value="1"/>
</dbReference>
<dbReference type="InterPro" id="IPR001806">
    <property type="entry name" value="Small_GTPase"/>
</dbReference>
<dbReference type="AlphaFoldDB" id="A0A8J8SZD7"/>
<dbReference type="PROSITE" id="PS51421">
    <property type="entry name" value="RAS"/>
    <property type="match status" value="1"/>
</dbReference>
<dbReference type="GO" id="GO:0003924">
    <property type="term" value="F:GTPase activity"/>
    <property type="evidence" value="ECO:0007669"/>
    <property type="project" value="InterPro"/>
</dbReference>
<sequence length="246" mass="28105">MHFEVIDHSEYVDEGPEQLRGNLLEENDQYTIRAKVVLIGDSGVGKSTIFSRFTQRYSLQSPCQIGQHFSPTTTPQFASKQLSLPRLGGHQVVFNMWDTPGLPAYQMLSRIYLADATLVMQVFDLSNRDTFTQLKTLQLQPNCMHVLVGNKSDLHREVSPEEAEQKAREIGAQVYVECTCKREESIYGLFTRVGSEIPDERERQKIRAGIVKVPQFQRQRGLLIGYRRGSAPPPQMKLREWFNGES</sequence>
<name>A0A8J8SZD7_HALGN</name>
<reference evidence="2" key="1">
    <citation type="submission" date="2019-06" db="EMBL/GenBank/DDBJ databases">
        <authorList>
            <person name="Zheng W."/>
        </authorList>
    </citation>
    <scope>NUCLEOTIDE SEQUENCE</scope>
    <source>
        <strain evidence="2">QDHG01</strain>
    </source>
</reference>
<dbReference type="PROSITE" id="PS51419">
    <property type="entry name" value="RAB"/>
    <property type="match status" value="1"/>
</dbReference>
<evidence type="ECO:0008006" key="4">
    <source>
        <dbReference type="Google" id="ProtNLM"/>
    </source>
</evidence>
<evidence type="ECO:0000256" key="1">
    <source>
        <dbReference type="ARBA" id="ARBA00006270"/>
    </source>
</evidence>
<gene>
    <name evidence="2" type="ORF">FGO68_gene9392</name>
</gene>
<organism evidence="2 3">
    <name type="scientific">Halteria grandinella</name>
    <dbReference type="NCBI Taxonomy" id="5974"/>
    <lineage>
        <taxon>Eukaryota</taxon>
        <taxon>Sar</taxon>
        <taxon>Alveolata</taxon>
        <taxon>Ciliophora</taxon>
        <taxon>Intramacronucleata</taxon>
        <taxon>Spirotrichea</taxon>
        <taxon>Stichotrichia</taxon>
        <taxon>Sporadotrichida</taxon>
        <taxon>Halteriidae</taxon>
        <taxon>Halteria</taxon>
    </lineage>
</organism>
<evidence type="ECO:0000313" key="2">
    <source>
        <dbReference type="EMBL" id="TNV76489.1"/>
    </source>
</evidence>
<dbReference type="SUPFAM" id="SSF52540">
    <property type="entry name" value="P-loop containing nucleoside triphosphate hydrolases"/>
    <property type="match status" value="1"/>
</dbReference>
<proteinExistence type="inferred from homology"/>
<dbReference type="EMBL" id="RRYP01013487">
    <property type="protein sequence ID" value="TNV76489.1"/>
    <property type="molecule type" value="Genomic_DNA"/>
</dbReference>
<dbReference type="SMART" id="SM00175">
    <property type="entry name" value="RAB"/>
    <property type="match status" value="1"/>
</dbReference>
<evidence type="ECO:0000313" key="3">
    <source>
        <dbReference type="Proteomes" id="UP000785679"/>
    </source>
</evidence>
<dbReference type="Proteomes" id="UP000785679">
    <property type="component" value="Unassembled WGS sequence"/>
</dbReference>
<comment type="similarity">
    <text evidence="1">Belongs to the small GTPase superfamily. Rab family.</text>
</comment>
<dbReference type="Gene3D" id="3.40.50.300">
    <property type="entry name" value="P-loop containing nucleotide triphosphate hydrolases"/>
    <property type="match status" value="1"/>
</dbReference>
<protein>
    <recommendedName>
        <fullName evidence="4">GTP-binding protein</fullName>
    </recommendedName>
</protein>
<comment type="caution">
    <text evidence="2">The sequence shown here is derived from an EMBL/GenBank/DDBJ whole genome shotgun (WGS) entry which is preliminary data.</text>
</comment>